<reference evidence="1" key="2">
    <citation type="submission" date="2020-11" db="EMBL/GenBank/DDBJ databases">
        <authorList>
            <person name="McCartney M.A."/>
            <person name="Auch B."/>
            <person name="Kono T."/>
            <person name="Mallez S."/>
            <person name="Becker A."/>
            <person name="Gohl D.M."/>
            <person name="Silverstein K.A.T."/>
            <person name="Koren S."/>
            <person name="Bechman K.B."/>
            <person name="Herman A."/>
            <person name="Abrahante J.E."/>
            <person name="Garbe J."/>
        </authorList>
    </citation>
    <scope>NUCLEOTIDE SEQUENCE</scope>
    <source>
        <strain evidence="1">Duluth1</strain>
        <tissue evidence="1">Whole animal</tissue>
    </source>
</reference>
<evidence type="ECO:0000313" key="2">
    <source>
        <dbReference type="Proteomes" id="UP000828390"/>
    </source>
</evidence>
<reference evidence="1" key="1">
    <citation type="journal article" date="2019" name="bioRxiv">
        <title>The Genome of the Zebra Mussel, Dreissena polymorpha: A Resource for Invasive Species Research.</title>
        <authorList>
            <person name="McCartney M.A."/>
            <person name="Auch B."/>
            <person name="Kono T."/>
            <person name="Mallez S."/>
            <person name="Zhang Y."/>
            <person name="Obille A."/>
            <person name="Becker A."/>
            <person name="Abrahante J.E."/>
            <person name="Garbe J."/>
            <person name="Badalamenti J.P."/>
            <person name="Herman A."/>
            <person name="Mangelson H."/>
            <person name="Liachko I."/>
            <person name="Sullivan S."/>
            <person name="Sone E.D."/>
            <person name="Koren S."/>
            <person name="Silverstein K.A.T."/>
            <person name="Beckman K.B."/>
            <person name="Gohl D.M."/>
        </authorList>
    </citation>
    <scope>NUCLEOTIDE SEQUENCE</scope>
    <source>
        <strain evidence="1">Duluth1</strain>
        <tissue evidence="1">Whole animal</tissue>
    </source>
</reference>
<evidence type="ECO:0000313" key="1">
    <source>
        <dbReference type="EMBL" id="KAH3695268.1"/>
    </source>
</evidence>
<accession>A0A9D3Y7H5</accession>
<sequence length="56" mass="6148">MFSECVNTHFGINCSGACGHCKLTSDRICDIISGECLHGCKTGYNGRRCDEGEVYR</sequence>
<organism evidence="1 2">
    <name type="scientific">Dreissena polymorpha</name>
    <name type="common">Zebra mussel</name>
    <name type="synonym">Mytilus polymorpha</name>
    <dbReference type="NCBI Taxonomy" id="45954"/>
    <lineage>
        <taxon>Eukaryota</taxon>
        <taxon>Metazoa</taxon>
        <taxon>Spiralia</taxon>
        <taxon>Lophotrochozoa</taxon>
        <taxon>Mollusca</taxon>
        <taxon>Bivalvia</taxon>
        <taxon>Autobranchia</taxon>
        <taxon>Heteroconchia</taxon>
        <taxon>Euheterodonta</taxon>
        <taxon>Imparidentia</taxon>
        <taxon>Neoheterodontei</taxon>
        <taxon>Myida</taxon>
        <taxon>Dreissenoidea</taxon>
        <taxon>Dreissenidae</taxon>
        <taxon>Dreissena</taxon>
    </lineage>
</organism>
<dbReference type="Proteomes" id="UP000828390">
    <property type="component" value="Unassembled WGS sequence"/>
</dbReference>
<name>A0A9D3Y7H5_DREPO</name>
<dbReference type="AlphaFoldDB" id="A0A9D3Y7H5"/>
<comment type="caution">
    <text evidence="1">The sequence shown here is derived from an EMBL/GenBank/DDBJ whole genome shotgun (WGS) entry which is preliminary data.</text>
</comment>
<protein>
    <submittedName>
        <fullName evidence="1">Uncharacterized protein</fullName>
    </submittedName>
</protein>
<proteinExistence type="predicted"/>
<dbReference type="EMBL" id="JAIWYP010000016">
    <property type="protein sequence ID" value="KAH3695268.1"/>
    <property type="molecule type" value="Genomic_DNA"/>
</dbReference>
<gene>
    <name evidence="1" type="ORF">DPMN_082725</name>
</gene>
<keyword evidence="2" id="KW-1185">Reference proteome</keyword>